<dbReference type="UniPathway" id="UPA00164"/>
<dbReference type="Proteomes" id="UP000194003">
    <property type="component" value="Unassembled WGS sequence"/>
</dbReference>
<comment type="similarity">
    <text evidence="4 8">Belongs to the glycosyltransferase 1 family. Bacterial/plant glycogen synthase subfamily.</text>
</comment>
<dbReference type="CDD" id="cd03791">
    <property type="entry name" value="GT5_Glycogen_synthase_DULL1-like"/>
    <property type="match status" value="1"/>
</dbReference>
<evidence type="ECO:0000256" key="6">
    <source>
        <dbReference type="ARBA" id="ARBA00022679"/>
    </source>
</evidence>
<dbReference type="SUPFAM" id="SSF53756">
    <property type="entry name" value="UDP-Glycosyltransferase/glycogen phosphorylase"/>
    <property type="match status" value="1"/>
</dbReference>
<feature type="domain" description="Starch synthase catalytic" evidence="10">
    <location>
        <begin position="2"/>
        <end position="238"/>
    </location>
</feature>
<dbReference type="GO" id="GO:0004373">
    <property type="term" value="F:alpha-1,4-glucan glucosyltransferase (UDP-glucose donor) activity"/>
    <property type="evidence" value="ECO:0007669"/>
    <property type="project" value="InterPro"/>
</dbReference>
<dbReference type="STRING" id="1434232.MAIT1_04170"/>
<proteinExistence type="inferred from homology"/>
<protein>
    <recommendedName>
        <fullName evidence="8">Glycogen synthase</fullName>
        <ecNumber evidence="8">2.4.1.21</ecNumber>
    </recommendedName>
    <alternativeName>
        <fullName evidence="8">Starch [bacterial glycogen] synthase</fullName>
    </alternativeName>
</protein>
<gene>
    <name evidence="8" type="primary">glgA</name>
    <name evidence="11" type="ORF">MAIT1_04170</name>
</gene>
<dbReference type="EMBL" id="LVJN01000019">
    <property type="protein sequence ID" value="OSM04296.1"/>
    <property type="molecule type" value="Genomic_DNA"/>
</dbReference>
<dbReference type="PANTHER" id="PTHR45825">
    <property type="entry name" value="GRANULE-BOUND STARCH SYNTHASE 1, CHLOROPLASTIC/AMYLOPLASTIC"/>
    <property type="match status" value="1"/>
</dbReference>
<feature type="domain" description="Glycosyl transferase family 1" evidence="9">
    <location>
        <begin position="295"/>
        <end position="424"/>
    </location>
</feature>
<dbReference type="PANTHER" id="PTHR45825:SF11">
    <property type="entry name" value="ALPHA AMYLASE DOMAIN-CONTAINING PROTEIN"/>
    <property type="match status" value="1"/>
</dbReference>
<dbReference type="InterPro" id="IPR013534">
    <property type="entry name" value="Starch_synth_cat_dom"/>
</dbReference>
<organism evidence="11 12">
    <name type="scientific">Magnetofaba australis IT-1</name>
    <dbReference type="NCBI Taxonomy" id="1434232"/>
    <lineage>
        <taxon>Bacteria</taxon>
        <taxon>Pseudomonadati</taxon>
        <taxon>Pseudomonadota</taxon>
        <taxon>Magnetococcia</taxon>
        <taxon>Magnetococcales</taxon>
        <taxon>Magnetococcaceae</taxon>
        <taxon>Magnetofaba</taxon>
    </lineage>
</organism>
<keyword evidence="12" id="KW-1185">Reference proteome</keyword>
<evidence type="ECO:0000256" key="3">
    <source>
        <dbReference type="ARBA" id="ARBA00004964"/>
    </source>
</evidence>
<dbReference type="Gene3D" id="3.40.50.2000">
    <property type="entry name" value="Glycogen Phosphorylase B"/>
    <property type="match status" value="2"/>
</dbReference>
<sequence length="479" mass="51120">MKILHVASELRPISQTGGLGDVAAALPQAQRASGLDAQVMTPAYSGVLEKVKIDGNPIELGDLLGCGPVQLLRGQLSEQGVPLWLVDCPALFDREGGPYLDAEGEAWLDNALRFAALSLCAAMLAESGGMLGWKPDVVHAHDWQAGLVAPYLNVRNPNIPTVFTIHNLQYQGCFEADWLEKLNLPSSLFGVHGLEFHGELSFLKGGLYYSHALTTVSPTYADEIRTAAFGHGLEGLLTARSHALTGILNGIDMAQWDPQTDPHIAAPFSAGDLAGKAACKADIQAHFGLDQRAAAPLLGVVSRLAQQKGLDMLPPLVPALIARGAQLVVLGTGEAELETAYRSLAEAHPGAVAAHIGYDNALSHRIQAGVDMLLIPSRFEPCGLTQMYAMRYGTLPVARRTGGLADSIVDWSAPEPTGFLFDTPGMPGLKVALHRGLDAYYDQQEAWRAAQRRAMGLDLSWQNAATAYAALYARLLQGA</sequence>
<comment type="caution">
    <text evidence="8">Lacks conserved residue(s) required for the propagation of feature annotation.</text>
</comment>
<evidence type="ECO:0000256" key="2">
    <source>
        <dbReference type="ARBA" id="ARBA00002764"/>
    </source>
</evidence>
<comment type="function">
    <text evidence="2 8">Synthesizes alpha-1,4-glucan chains using ADP-glucose.</text>
</comment>
<evidence type="ECO:0000256" key="4">
    <source>
        <dbReference type="ARBA" id="ARBA00010281"/>
    </source>
</evidence>
<dbReference type="GO" id="GO:0009011">
    <property type="term" value="F:alpha-1,4-glucan glucosyltransferase (ADP-glucose donor) activity"/>
    <property type="evidence" value="ECO:0007669"/>
    <property type="project" value="UniProtKB-UniRule"/>
</dbReference>
<keyword evidence="7 8" id="KW-0320">Glycogen biosynthesis</keyword>
<dbReference type="InterPro" id="IPR011835">
    <property type="entry name" value="GS/SS"/>
</dbReference>
<dbReference type="RefSeq" id="WP_085442386.1">
    <property type="nucleotide sequence ID" value="NZ_LVJN01000019.1"/>
</dbReference>
<name>A0A1Y2K4Y4_9PROT</name>
<reference evidence="11 12" key="1">
    <citation type="journal article" date="2016" name="BMC Genomics">
        <title>Combined genomic and structural analyses of a cultured magnetotactic bacterium reveals its niche adaptation to a dynamic environment.</title>
        <authorList>
            <person name="Araujo A.C."/>
            <person name="Morillo V."/>
            <person name="Cypriano J."/>
            <person name="Teixeira L.C."/>
            <person name="Leao P."/>
            <person name="Lyra S."/>
            <person name="Almeida L.G."/>
            <person name="Bazylinski D.A."/>
            <person name="Vasconcellos A.T."/>
            <person name="Abreu F."/>
            <person name="Lins U."/>
        </authorList>
    </citation>
    <scope>NUCLEOTIDE SEQUENCE [LARGE SCALE GENOMIC DNA]</scope>
    <source>
        <strain evidence="11 12">IT-1</strain>
    </source>
</reference>
<evidence type="ECO:0000259" key="9">
    <source>
        <dbReference type="Pfam" id="PF00534"/>
    </source>
</evidence>
<dbReference type="GO" id="GO:0005978">
    <property type="term" value="P:glycogen biosynthetic process"/>
    <property type="evidence" value="ECO:0007669"/>
    <property type="project" value="UniProtKB-UniRule"/>
</dbReference>
<evidence type="ECO:0000256" key="8">
    <source>
        <dbReference type="HAMAP-Rule" id="MF_00484"/>
    </source>
</evidence>
<evidence type="ECO:0000313" key="12">
    <source>
        <dbReference type="Proteomes" id="UP000194003"/>
    </source>
</evidence>
<keyword evidence="6 8" id="KW-0808">Transferase</keyword>
<keyword evidence="5 8" id="KW-0328">Glycosyltransferase</keyword>
<dbReference type="Pfam" id="PF08323">
    <property type="entry name" value="Glyco_transf_5"/>
    <property type="match status" value="1"/>
</dbReference>
<evidence type="ECO:0000259" key="10">
    <source>
        <dbReference type="Pfam" id="PF08323"/>
    </source>
</evidence>
<evidence type="ECO:0000256" key="1">
    <source>
        <dbReference type="ARBA" id="ARBA00001478"/>
    </source>
</evidence>
<evidence type="ECO:0000313" key="11">
    <source>
        <dbReference type="EMBL" id="OSM04296.1"/>
    </source>
</evidence>
<dbReference type="InterPro" id="IPR001296">
    <property type="entry name" value="Glyco_trans_1"/>
</dbReference>
<comment type="pathway">
    <text evidence="3 8">Glycan biosynthesis; glycogen biosynthesis.</text>
</comment>
<dbReference type="EC" id="2.4.1.21" evidence="8"/>
<dbReference type="OrthoDB" id="9808590at2"/>
<dbReference type="HAMAP" id="MF_00484">
    <property type="entry name" value="Glycogen_synth"/>
    <property type="match status" value="1"/>
</dbReference>
<dbReference type="Pfam" id="PF00534">
    <property type="entry name" value="Glycos_transf_1"/>
    <property type="match status" value="1"/>
</dbReference>
<comment type="catalytic activity">
    <reaction evidence="1 8">
        <text>[(1-&gt;4)-alpha-D-glucosyl](n) + ADP-alpha-D-glucose = [(1-&gt;4)-alpha-D-glucosyl](n+1) + ADP + H(+)</text>
        <dbReference type="Rhea" id="RHEA:18189"/>
        <dbReference type="Rhea" id="RHEA-COMP:9584"/>
        <dbReference type="Rhea" id="RHEA-COMP:9587"/>
        <dbReference type="ChEBI" id="CHEBI:15378"/>
        <dbReference type="ChEBI" id="CHEBI:15444"/>
        <dbReference type="ChEBI" id="CHEBI:57498"/>
        <dbReference type="ChEBI" id="CHEBI:456216"/>
        <dbReference type="EC" id="2.4.1.21"/>
    </reaction>
</comment>
<dbReference type="NCBIfam" id="NF001899">
    <property type="entry name" value="PRK00654.1-2"/>
    <property type="match status" value="1"/>
</dbReference>
<dbReference type="AlphaFoldDB" id="A0A1Y2K4Y4"/>
<evidence type="ECO:0000256" key="7">
    <source>
        <dbReference type="ARBA" id="ARBA00023056"/>
    </source>
</evidence>
<comment type="caution">
    <text evidence="11">The sequence shown here is derived from an EMBL/GenBank/DDBJ whole genome shotgun (WGS) entry which is preliminary data.</text>
</comment>
<accession>A0A1Y2K4Y4</accession>
<evidence type="ECO:0000256" key="5">
    <source>
        <dbReference type="ARBA" id="ARBA00022676"/>
    </source>
</evidence>
<dbReference type="NCBIfam" id="TIGR02095">
    <property type="entry name" value="glgA"/>
    <property type="match status" value="1"/>
</dbReference>